<dbReference type="Proteomes" id="UP000251075">
    <property type="component" value="Unassembled WGS sequence"/>
</dbReference>
<dbReference type="SUPFAM" id="SSF81452">
    <property type="entry name" value="Cytochrome c oxidase subunit III-like"/>
    <property type="match status" value="1"/>
</dbReference>
<keyword evidence="4 10" id="KW-0812">Transmembrane</keyword>
<evidence type="ECO:0000256" key="7">
    <source>
        <dbReference type="ARBA" id="ARBA00023136"/>
    </source>
</evidence>
<proteinExistence type="inferred from homology"/>
<dbReference type="InterPro" id="IPR000298">
    <property type="entry name" value="Cyt_c_oxidase-like_su3"/>
</dbReference>
<dbReference type="Pfam" id="PF00510">
    <property type="entry name" value="COX3"/>
    <property type="match status" value="1"/>
</dbReference>
<dbReference type="Gene3D" id="1.20.120.80">
    <property type="entry name" value="Cytochrome c oxidase, subunit III, four-helix bundle"/>
    <property type="match status" value="1"/>
</dbReference>
<dbReference type="OrthoDB" id="9810850at2"/>
<feature type="transmembrane region" description="Helical" evidence="11">
    <location>
        <begin position="20"/>
        <end position="38"/>
    </location>
</feature>
<comment type="subcellular location">
    <subcellularLocation>
        <location evidence="10">Cell membrane</location>
        <topology evidence="10">Multi-pass membrane protein</topology>
    </subcellularLocation>
    <subcellularLocation>
        <location evidence="1">Membrane</location>
        <topology evidence="1">Multi-pass membrane protein</topology>
    </subcellularLocation>
</comment>
<evidence type="ECO:0000256" key="2">
    <source>
        <dbReference type="ARBA" id="ARBA00010581"/>
    </source>
</evidence>
<dbReference type="PANTHER" id="PTHR11403:SF7">
    <property type="entry name" value="CYTOCHROME C OXIDASE SUBUNIT 3"/>
    <property type="match status" value="1"/>
</dbReference>
<sequence>MSISRASHPYHLVDPSPWPLMGAVSAFVLAYGGVTYFHHRDQTWGLLVGLALLLATMAVWWRDVVRESRDGHSHSHEVRHGLRLGMALFIASEVMFFAGFFWAFFHSSLKVAPMVAQWPPPGIATLETWHIPFANTLILMSSGLTLTRSHHALRADRTGRAARWLAVTILLGLVFLSLQIHEYGQALFAFTDGIYPSVFYMATGFHGFHVLIGVCFLGVCLARSLSGHFTAVRHLGFEAASWYWHFVDVVWIFLFVWVYWWGNG</sequence>
<comment type="similarity">
    <text evidence="2 10">Belongs to the cytochrome c oxidase subunit 3 family.</text>
</comment>
<dbReference type="InterPro" id="IPR033945">
    <property type="entry name" value="Cyt_c_oxase_su3_dom"/>
</dbReference>
<feature type="transmembrane region" description="Helical" evidence="11">
    <location>
        <begin position="82"/>
        <end position="105"/>
    </location>
</feature>
<feature type="domain" description="Heme-copper oxidase subunit III family profile" evidence="12">
    <location>
        <begin position="6"/>
        <end position="263"/>
    </location>
</feature>
<comment type="caution">
    <text evidence="13">The sequence shown here is derived from an EMBL/GenBank/DDBJ whole genome shotgun (WGS) entry which is preliminary data.</text>
</comment>
<dbReference type="FunFam" id="1.10.287.70:FF:000082">
    <property type="entry name" value="Cytochrome c oxidase subunit 3"/>
    <property type="match status" value="1"/>
</dbReference>
<evidence type="ECO:0000313" key="14">
    <source>
        <dbReference type="Proteomes" id="UP000251075"/>
    </source>
</evidence>
<feature type="transmembrane region" description="Helical" evidence="11">
    <location>
        <begin position="242"/>
        <end position="262"/>
    </location>
</feature>
<evidence type="ECO:0000313" key="13">
    <source>
        <dbReference type="EMBL" id="RAU22457.1"/>
    </source>
</evidence>
<dbReference type="EC" id="7.1.1.9" evidence="3"/>
<reference evidence="13 14" key="1">
    <citation type="submission" date="2017-11" db="EMBL/GenBank/DDBJ databases">
        <title>Draft genome sequence of magnetotactic bacterium Magnetospirillum kuznetsovii LBB-42.</title>
        <authorList>
            <person name="Grouzdev D.S."/>
            <person name="Rysina M.S."/>
            <person name="Baslerov R.V."/>
            <person name="Koziaeva V."/>
        </authorList>
    </citation>
    <scope>NUCLEOTIDE SEQUENCE [LARGE SCALE GENOMIC DNA]</scope>
    <source>
        <strain evidence="13 14">LBB-42</strain>
    </source>
</reference>
<keyword evidence="7 11" id="KW-0472">Membrane</keyword>
<organism evidence="13 14">
    <name type="scientific">Paramagnetospirillum kuznetsovii</name>
    <dbReference type="NCBI Taxonomy" id="2053833"/>
    <lineage>
        <taxon>Bacteria</taxon>
        <taxon>Pseudomonadati</taxon>
        <taxon>Pseudomonadota</taxon>
        <taxon>Alphaproteobacteria</taxon>
        <taxon>Rhodospirillales</taxon>
        <taxon>Magnetospirillaceae</taxon>
        <taxon>Paramagnetospirillum</taxon>
    </lineage>
</organism>
<dbReference type="InterPro" id="IPR035973">
    <property type="entry name" value="Cyt_c_oxidase_su3-like_sf"/>
</dbReference>
<feature type="transmembrane region" description="Helical" evidence="11">
    <location>
        <begin position="161"/>
        <end position="178"/>
    </location>
</feature>
<gene>
    <name evidence="13" type="ORF">CU669_07065</name>
</gene>
<evidence type="ECO:0000256" key="9">
    <source>
        <dbReference type="ARBA" id="ARBA00031625"/>
    </source>
</evidence>
<dbReference type="GO" id="GO:0004129">
    <property type="term" value="F:cytochrome-c oxidase activity"/>
    <property type="evidence" value="ECO:0007669"/>
    <property type="project" value="UniProtKB-EC"/>
</dbReference>
<dbReference type="InterPro" id="IPR013833">
    <property type="entry name" value="Cyt_c_oxidase_su3_a-hlx"/>
</dbReference>
<evidence type="ECO:0000256" key="8">
    <source>
        <dbReference type="ARBA" id="ARBA00031400"/>
    </source>
</evidence>
<evidence type="ECO:0000256" key="11">
    <source>
        <dbReference type="SAM" id="Phobius"/>
    </source>
</evidence>
<dbReference type="PANTHER" id="PTHR11403">
    <property type="entry name" value="CYTOCHROME C OXIDASE SUBUNIT III"/>
    <property type="match status" value="1"/>
</dbReference>
<keyword evidence="5" id="KW-1278">Translocase</keyword>
<dbReference type="CDD" id="cd01665">
    <property type="entry name" value="Cyt_c_Oxidase_III"/>
    <property type="match status" value="1"/>
</dbReference>
<dbReference type="RefSeq" id="WP_112143147.1">
    <property type="nucleotide sequence ID" value="NZ_PGTO01000004.1"/>
</dbReference>
<dbReference type="PROSITE" id="PS50253">
    <property type="entry name" value="COX3"/>
    <property type="match status" value="1"/>
</dbReference>
<evidence type="ECO:0000256" key="4">
    <source>
        <dbReference type="ARBA" id="ARBA00022692"/>
    </source>
</evidence>
<keyword evidence="6 11" id="KW-1133">Transmembrane helix</keyword>
<evidence type="ECO:0000256" key="3">
    <source>
        <dbReference type="ARBA" id="ARBA00012949"/>
    </source>
</evidence>
<name>A0A364NZX0_9PROT</name>
<evidence type="ECO:0000256" key="10">
    <source>
        <dbReference type="RuleBase" id="RU003376"/>
    </source>
</evidence>
<dbReference type="GO" id="GO:0019646">
    <property type="term" value="P:aerobic electron transport chain"/>
    <property type="evidence" value="ECO:0007669"/>
    <property type="project" value="InterPro"/>
</dbReference>
<dbReference type="EMBL" id="PGTO01000004">
    <property type="protein sequence ID" value="RAU22457.1"/>
    <property type="molecule type" value="Genomic_DNA"/>
</dbReference>
<feature type="transmembrane region" description="Helical" evidence="11">
    <location>
        <begin position="198"/>
        <end position="221"/>
    </location>
</feature>
<feature type="transmembrane region" description="Helical" evidence="11">
    <location>
        <begin position="44"/>
        <end position="61"/>
    </location>
</feature>
<accession>A0A364NZX0</accession>
<dbReference type="AlphaFoldDB" id="A0A364NZX0"/>
<protein>
    <recommendedName>
        <fullName evidence="3">cytochrome-c oxidase</fullName>
        <ecNumber evidence="3">7.1.1.9</ecNumber>
    </recommendedName>
    <alternativeName>
        <fullName evidence="8">Cytochrome aa3 subunit 3</fullName>
    </alternativeName>
    <alternativeName>
        <fullName evidence="9">Cytochrome c oxidase polypeptide III</fullName>
    </alternativeName>
</protein>
<keyword evidence="14" id="KW-1185">Reference proteome</keyword>
<dbReference type="GO" id="GO:0045277">
    <property type="term" value="C:respiratory chain complex IV"/>
    <property type="evidence" value="ECO:0007669"/>
    <property type="project" value="UniProtKB-ARBA"/>
</dbReference>
<dbReference type="GO" id="GO:0005886">
    <property type="term" value="C:plasma membrane"/>
    <property type="evidence" value="ECO:0007669"/>
    <property type="project" value="UniProtKB-SubCell"/>
</dbReference>
<evidence type="ECO:0000256" key="6">
    <source>
        <dbReference type="ARBA" id="ARBA00022989"/>
    </source>
</evidence>
<dbReference type="InterPro" id="IPR024791">
    <property type="entry name" value="Cyt_c/ubiquinol_Oxase_su3"/>
</dbReference>
<evidence type="ECO:0000256" key="1">
    <source>
        <dbReference type="ARBA" id="ARBA00004141"/>
    </source>
</evidence>
<evidence type="ECO:0000259" key="12">
    <source>
        <dbReference type="PROSITE" id="PS50253"/>
    </source>
</evidence>
<dbReference type="Gene3D" id="1.10.287.70">
    <property type="match status" value="1"/>
</dbReference>
<evidence type="ECO:0000256" key="5">
    <source>
        <dbReference type="ARBA" id="ARBA00022967"/>
    </source>
</evidence>